<feature type="signal peptide" evidence="1">
    <location>
        <begin position="1"/>
        <end position="21"/>
    </location>
</feature>
<evidence type="ECO:0000256" key="1">
    <source>
        <dbReference type="SAM" id="SignalP"/>
    </source>
</evidence>
<evidence type="ECO:0000313" key="2">
    <source>
        <dbReference type="EnsemblMetazoa" id="Aqu2.1.10982_001"/>
    </source>
</evidence>
<evidence type="ECO:0008006" key="3">
    <source>
        <dbReference type="Google" id="ProtNLM"/>
    </source>
</evidence>
<dbReference type="OrthoDB" id="5971203at2759"/>
<feature type="chain" id="PRO_5010874234" description="Fibrinogen C-terminal domain-containing protein" evidence="1">
    <location>
        <begin position="22"/>
        <end position="496"/>
    </location>
</feature>
<dbReference type="Gene3D" id="1.20.5.1230">
    <property type="entry name" value="Apolipoprotein A-I"/>
    <property type="match status" value="1"/>
</dbReference>
<sequence length="496" mass="53726">MTMSLYCSSLLILCIATSAIAQNTGTLNAINCCSRIEKSVASFSSQINSTCNGPSDAAIASLQANVSALQETVSTDVSSLQQKVSSEVAEMSTRILNVSSKVSLLQTEVSSKVSSLKSDVSSKVEAVSLQVSSLQAEVSSKVATVSSEVSSLKANVSSKVESVSSEVAGVSSKLASVSSDVSSLQEAVSSLQQAVSSLSADIKKVLDVSSTLATNVSSLEKSTVSSLSADIKKVLDYSSDPFFTSCYDILQKFPDSPSGYYRIVGFSDKVYCHMSSLPYNGNKGWIRIAFLDLYNTKDCPTGFRLIEKQDIRACGRPYTTNIWSCTSTYFQVEGFKYSQIHGKLVGYQVGSPDGARSGPAFNINSEYVDGFSLTYGRTRKHIWTFIAGQENNGHRNYCPCAKWNANPRAVPSFVGNDYYCEGGSDDAPVKQNYIYKNDPLWDGWGCGTSEKSCCKPTWFGKTINPPTSESIELRLCLDQGSDNEDVYLKGYEIYIR</sequence>
<dbReference type="InParanoid" id="A0A1X7T8W5"/>
<organism evidence="2">
    <name type="scientific">Amphimedon queenslandica</name>
    <name type="common">Sponge</name>
    <dbReference type="NCBI Taxonomy" id="400682"/>
    <lineage>
        <taxon>Eukaryota</taxon>
        <taxon>Metazoa</taxon>
        <taxon>Porifera</taxon>
        <taxon>Demospongiae</taxon>
        <taxon>Heteroscleromorpha</taxon>
        <taxon>Haplosclerida</taxon>
        <taxon>Niphatidae</taxon>
        <taxon>Amphimedon</taxon>
    </lineage>
</organism>
<reference evidence="2" key="1">
    <citation type="submission" date="2017-05" db="UniProtKB">
        <authorList>
            <consortium name="EnsemblMetazoa"/>
        </authorList>
    </citation>
    <scope>IDENTIFICATION</scope>
</reference>
<dbReference type="AlphaFoldDB" id="A0A1X7T8W5"/>
<proteinExistence type="predicted"/>
<dbReference type="EnsemblMetazoa" id="Aqu2.1.10982_001">
    <property type="protein sequence ID" value="Aqu2.1.10982_001"/>
    <property type="gene ID" value="Aqu2.1.10982"/>
</dbReference>
<keyword evidence="1" id="KW-0732">Signal</keyword>
<accession>A0A1X7T8W5</accession>
<dbReference type="eggNOG" id="ENOG502TAT4">
    <property type="taxonomic scope" value="Eukaryota"/>
</dbReference>
<name>A0A1X7T8W5_AMPQE</name>
<dbReference type="SUPFAM" id="SSF58113">
    <property type="entry name" value="Apolipoprotein A-I"/>
    <property type="match status" value="1"/>
</dbReference>
<protein>
    <recommendedName>
        <fullName evidence="3">Fibrinogen C-terminal domain-containing protein</fullName>
    </recommendedName>
</protein>